<accession>A0A9Q0N030</accession>
<gene>
    <name evidence="1" type="ORF">Bhyg_06188</name>
</gene>
<evidence type="ECO:0000313" key="2">
    <source>
        <dbReference type="Proteomes" id="UP001151699"/>
    </source>
</evidence>
<keyword evidence="2" id="KW-1185">Reference proteome</keyword>
<evidence type="ECO:0000313" key="1">
    <source>
        <dbReference type="EMBL" id="KAJ6641253.1"/>
    </source>
</evidence>
<dbReference type="Proteomes" id="UP001151699">
    <property type="component" value="Chromosome B"/>
</dbReference>
<dbReference type="AlphaFoldDB" id="A0A9Q0N030"/>
<dbReference type="EMBL" id="WJQU01000002">
    <property type="protein sequence ID" value="KAJ6641253.1"/>
    <property type="molecule type" value="Genomic_DNA"/>
</dbReference>
<organism evidence="1 2">
    <name type="scientific">Pseudolycoriella hygida</name>
    <dbReference type="NCBI Taxonomy" id="35572"/>
    <lineage>
        <taxon>Eukaryota</taxon>
        <taxon>Metazoa</taxon>
        <taxon>Ecdysozoa</taxon>
        <taxon>Arthropoda</taxon>
        <taxon>Hexapoda</taxon>
        <taxon>Insecta</taxon>
        <taxon>Pterygota</taxon>
        <taxon>Neoptera</taxon>
        <taxon>Endopterygota</taxon>
        <taxon>Diptera</taxon>
        <taxon>Nematocera</taxon>
        <taxon>Sciaroidea</taxon>
        <taxon>Sciaridae</taxon>
        <taxon>Pseudolycoriella</taxon>
    </lineage>
</organism>
<name>A0A9Q0N030_9DIPT</name>
<sequence length="50" mass="5581">MLDATRYDLSRSLKFTGYVPYNIPDQSDVTSMPPTVPICQMSKASQISIN</sequence>
<proteinExistence type="predicted"/>
<protein>
    <submittedName>
        <fullName evidence="1">Uncharacterized protein</fullName>
    </submittedName>
</protein>
<comment type="caution">
    <text evidence="1">The sequence shown here is derived from an EMBL/GenBank/DDBJ whole genome shotgun (WGS) entry which is preliminary data.</text>
</comment>
<reference evidence="1" key="1">
    <citation type="submission" date="2022-07" db="EMBL/GenBank/DDBJ databases">
        <authorList>
            <person name="Trinca V."/>
            <person name="Uliana J.V.C."/>
            <person name="Torres T.T."/>
            <person name="Ward R.J."/>
            <person name="Monesi N."/>
        </authorList>
    </citation>
    <scope>NUCLEOTIDE SEQUENCE</scope>
    <source>
        <strain evidence="1">HSMRA1968</strain>
        <tissue evidence="1">Whole embryos</tissue>
    </source>
</reference>